<evidence type="ECO:0000259" key="2">
    <source>
        <dbReference type="Pfam" id="PF20216"/>
    </source>
</evidence>
<sequence>MNTIFIGLIILVLIVFLMRNTIKEKFSTDKTKNYTIDDRYNAAKREREKEIDHLLSKMGKNGIDDLNEKDRKRLNELSQK</sequence>
<feature type="transmembrane region" description="Helical" evidence="1">
    <location>
        <begin position="6"/>
        <end position="22"/>
    </location>
</feature>
<name>A0ABQ2NIA5_9FLAO</name>
<dbReference type="Pfam" id="PF20216">
    <property type="entry name" value="DUF6576"/>
    <property type="match status" value="1"/>
</dbReference>
<proteinExistence type="predicted"/>
<keyword evidence="1" id="KW-0812">Transmembrane</keyword>
<keyword evidence="4" id="KW-1185">Reference proteome</keyword>
<keyword evidence="1" id="KW-1133">Transmembrane helix</keyword>
<protein>
    <recommendedName>
        <fullName evidence="2">DUF6576 domain-containing protein</fullName>
    </recommendedName>
</protein>
<organism evidence="3 4">
    <name type="scientific">Cloacibacterium rupense</name>
    <dbReference type="NCBI Taxonomy" id="517423"/>
    <lineage>
        <taxon>Bacteria</taxon>
        <taxon>Pseudomonadati</taxon>
        <taxon>Bacteroidota</taxon>
        <taxon>Flavobacteriia</taxon>
        <taxon>Flavobacteriales</taxon>
        <taxon>Weeksellaceae</taxon>
    </lineage>
</organism>
<comment type="caution">
    <text evidence="3">The sequence shown here is derived from an EMBL/GenBank/DDBJ whole genome shotgun (WGS) entry which is preliminary data.</text>
</comment>
<evidence type="ECO:0000256" key="1">
    <source>
        <dbReference type="SAM" id="Phobius"/>
    </source>
</evidence>
<reference evidence="4" key="1">
    <citation type="journal article" date="2019" name="Int. J. Syst. Evol. Microbiol.">
        <title>The Global Catalogue of Microorganisms (GCM) 10K type strain sequencing project: providing services to taxonomists for standard genome sequencing and annotation.</title>
        <authorList>
            <consortium name="The Broad Institute Genomics Platform"/>
            <consortium name="The Broad Institute Genome Sequencing Center for Infectious Disease"/>
            <person name="Wu L."/>
            <person name="Ma J."/>
        </authorList>
    </citation>
    <scope>NUCLEOTIDE SEQUENCE [LARGE SCALE GENOMIC DNA]</scope>
    <source>
        <strain evidence="4">CGMCC 1.7656</strain>
    </source>
</reference>
<evidence type="ECO:0000313" key="4">
    <source>
        <dbReference type="Proteomes" id="UP000620064"/>
    </source>
</evidence>
<dbReference type="EMBL" id="BMLV01000002">
    <property type="protein sequence ID" value="GGP04092.1"/>
    <property type="molecule type" value="Genomic_DNA"/>
</dbReference>
<accession>A0ABQ2NIA5</accession>
<keyword evidence="1" id="KW-0472">Membrane</keyword>
<gene>
    <name evidence="3" type="ORF">GCM10010992_15020</name>
</gene>
<feature type="domain" description="DUF6576" evidence="2">
    <location>
        <begin position="34"/>
        <end position="80"/>
    </location>
</feature>
<dbReference type="InterPro" id="IPR046483">
    <property type="entry name" value="DUF6576"/>
</dbReference>
<evidence type="ECO:0000313" key="3">
    <source>
        <dbReference type="EMBL" id="GGP04092.1"/>
    </source>
</evidence>
<dbReference type="Proteomes" id="UP000620064">
    <property type="component" value="Unassembled WGS sequence"/>
</dbReference>